<proteinExistence type="predicted"/>
<reference evidence="3" key="1">
    <citation type="submission" date="2023-11" db="UniProtKB">
        <authorList>
            <consortium name="WormBaseParasite"/>
        </authorList>
    </citation>
    <scope>IDENTIFICATION</scope>
</reference>
<protein>
    <submittedName>
        <fullName evidence="3">Uncharacterized protein</fullName>
    </submittedName>
</protein>
<organism evidence="2 3">
    <name type="scientific">Schistosoma mattheei</name>
    <dbReference type="NCBI Taxonomy" id="31246"/>
    <lineage>
        <taxon>Eukaryota</taxon>
        <taxon>Metazoa</taxon>
        <taxon>Spiralia</taxon>
        <taxon>Lophotrochozoa</taxon>
        <taxon>Platyhelminthes</taxon>
        <taxon>Trematoda</taxon>
        <taxon>Digenea</taxon>
        <taxon>Strigeidida</taxon>
        <taxon>Schistosomatoidea</taxon>
        <taxon>Schistosomatidae</taxon>
        <taxon>Schistosoma</taxon>
    </lineage>
</organism>
<feature type="compositionally biased region" description="Low complexity" evidence="1">
    <location>
        <begin position="73"/>
        <end position="92"/>
    </location>
</feature>
<dbReference type="WBParaSite" id="SMTH1_59960.1">
    <property type="protein sequence ID" value="SMTH1_59960.1"/>
    <property type="gene ID" value="SMTH1_59960"/>
</dbReference>
<sequence length="266" mass="30482">MDNSNKFIMPRLNNELNCTTVGDDILHTNFMNSINKGNQNIRFDIEEHIVMNEYNKIISDESSERIIDEKSSNKNYPSNSNKNKNNTSEEISSINQSNLLNVNERLKCLRPSSSHLSNNSNPNIAELSSFMIASWIESIENSSKILHSNLPEPTWNIQTNNDSTQLIITKPMEKFTSSKCSIDQLQYDHDHEVNQQTIHSTDFKLNTKSNSNLNKFTISSLLNTEIMDKTKIGSEIIKNDNYIHTFQKCNQKQETTKMISNPQCLS</sequence>
<dbReference type="Proteomes" id="UP000050791">
    <property type="component" value="Unassembled WGS sequence"/>
</dbReference>
<evidence type="ECO:0000313" key="3">
    <source>
        <dbReference type="WBParaSite" id="SMTH1_59960.1"/>
    </source>
</evidence>
<dbReference type="AlphaFoldDB" id="A0AA85BJ56"/>
<evidence type="ECO:0000256" key="1">
    <source>
        <dbReference type="SAM" id="MobiDB-lite"/>
    </source>
</evidence>
<accession>A0AA85BJ56</accession>
<evidence type="ECO:0000313" key="2">
    <source>
        <dbReference type="Proteomes" id="UP000050791"/>
    </source>
</evidence>
<feature type="region of interest" description="Disordered" evidence="1">
    <location>
        <begin position="68"/>
        <end position="92"/>
    </location>
</feature>
<name>A0AA85BJ56_9TREM</name>